<protein>
    <submittedName>
        <fullName evidence="5">PaaI family thioesterase</fullName>
    </submittedName>
</protein>
<keyword evidence="3" id="KW-0276">Fatty acid metabolism</keyword>
<proteinExistence type="predicted"/>
<dbReference type="EMBL" id="SUMD01000004">
    <property type="protein sequence ID" value="TJZ78690.1"/>
    <property type="molecule type" value="Genomic_DNA"/>
</dbReference>
<keyword evidence="6" id="KW-1185">Reference proteome</keyword>
<organism evidence="5 6">
    <name type="scientific">Rhodococcus oryzae</name>
    <dbReference type="NCBI Taxonomy" id="2571143"/>
    <lineage>
        <taxon>Bacteria</taxon>
        <taxon>Bacillati</taxon>
        <taxon>Actinomycetota</taxon>
        <taxon>Actinomycetes</taxon>
        <taxon>Mycobacteriales</taxon>
        <taxon>Nocardiaceae</taxon>
        <taxon>Rhodococcus</taxon>
    </lineage>
</organism>
<dbReference type="InterPro" id="IPR052365">
    <property type="entry name" value="THEM4/THEM5_acyl-CoA_thioest"/>
</dbReference>
<evidence type="ECO:0000256" key="3">
    <source>
        <dbReference type="ARBA" id="ARBA00022832"/>
    </source>
</evidence>
<evidence type="ECO:0000256" key="4">
    <source>
        <dbReference type="ARBA" id="ARBA00023098"/>
    </source>
</evidence>
<evidence type="ECO:0000256" key="1">
    <source>
        <dbReference type="ARBA" id="ARBA00022490"/>
    </source>
</evidence>
<reference evidence="5 6" key="1">
    <citation type="submission" date="2019-04" db="EMBL/GenBank/DDBJ databases">
        <title>Rhodococcus oryzae sp. nov., a novel actinomycete isolated from rhizosphere soil of rice (Oryza sativa L.).</title>
        <authorList>
            <person name="Li C."/>
        </authorList>
    </citation>
    <scope>NUCLEOTIDE SEQUENCE [LARGE SCALE GENOMIC DNA]</scope>
    <source>
        <strain evidence="5 6">NEAU-CX67</strain>
    </source>
</reference>
<dbReference type="PANTHER" id="PTHR12418">
    <property type="entry name" value="ACYL-COENZYME A THIOESTERASE THEM4"/>
    <property type="match status" value="1"/>
</dbReference>
<evidence type="ECO:0000256" key="2">
    <source>
        <dbReference type="ARBA" id="ARBA00022801"/>
    </source>
</evidence>
<keyword evidence="4" id="KW-0443">Lipid metabolism</keyword>
<name>A0ABY2RLR3_9NOCA</name>
<dbReference type="PANTHER" id="PTHR12418:SF19">
    <property type="entry name" value="ACYL-COENZYME A THIOESTERASE THEM4"/>
    <property type="match status" value="1"/>
</dbReference>
<evidence type="ECO:0000313" key="5">
    <source>
        <dbReference type="EMBL" id="TJZ78690.1"/>
    </source>
</evidence>
<keyword evidence="2" id="KW-0378">Hydrolase</keyword>
<dbReference type="SUPFAM" id="SSF54637">
    <property type="entry name" value="Thioesterase/thiol ester dehydrase-isomerase"/>
    <property type="match status" value="1"/>
</dbReference>
<comment type="caution">
    <text evidence="5">The sequence shown here is derived from an EMBL/GenBank/DDBJ whole genome shotgun (WGS) entry which is preliminary data.</text>
</comment>
<dbReference type="InterPro" id="IPR029069">
    <property type="entry name" value="HotDog_dom_sf"/>
</dbReference>
<gene>
    <name evidence="5" type="ORF">FCG67_11300</name>
</gene>
<dbReference type="Gene3D" id="3.10.129.10">
    <property type="entry name" value="Hotdog Thioesterase"/>
    <property type="match status" value="1"/>
</dbReference>
<dbReference type="Proteomes" id="UP000305109">
    <property type="component" value="Unassembled WGS sequence"/>
</dbReference>
<evidence type="ECO:0000313" key="6">
    <source>
        <dbReference type="Proteomes" id="UP000305109"/>
    </source>
</evidence>
<accession>A0ABY2RLR3</accession>
<dbReference type="CDD" id="cd03443">
    <property type="entry name" value="PaaI_thioesterase"/>
    <property type="match status" value="1"/>
</dbReference>
<keyword evidence="1" id="KW-0963">Cytoplasm</keyword>
<sequence>MGTESLASFGRVLHDHTVKFTREDIDTQELDRRRALYGPLTAAVRDLVDATIRTEVDEAVIREVQATIVDATAKLRATQIDGGFGMRFTADGESIAWGNAGIGLRNAIAPPLVIESDDAGLHWTEVTLGAAYEGPPGLVHGGICALVMDHLLGTTASSIEPRFTGTLTLRYRRGTPLGPLRAEAHIDRNEGRKTIVVGTLSDAMGVTVEAEGIFIGPAVPQA</sequence>